<evidence type="ECO:0000256" key="5">
    <source>
        <dbReference type="SAM" id="Phobius"/>
    </source>
</evidence>
<comment type="subcellular location">
    <subcellularLocation>
        <location evidence="1">Membrane</location>
    </subcellularLocation>
</comment>
<evidence type="ECO:0000256" key="4">
    <source>
        <dbReference type="ARBA" id="ARBA00023136"/>
    </source>
</evidence>
<keyword evidence="2 5" id="KW-0812">Transmembrane</keyword>
<dbReference type="PANTHER" id="PTHR11863">
    <property type="entry name" value="STEROL DESATURASE"/>
    <property type="match status" value="1"/>
</dbReference>
<keyword evidence="3 5" id="KW-1133">Transmembrane helix</keyword>
<feature type="domain" description="Fatty acid hydroxylase" evidence="6">
    <location>
        <begin position="90"/>
        <end position="206"/>
    </location>
</feature>
<dbReference type="AlphaFoldDB" id="A0A6C0F9J9"/>
<keyword evidence="4 5" id="KW-0472">Membrane</keyword>
<protein>
    <recommendedName>
        <fullName evidence="6">Fatty acid hydroxylase domain-containing protein</fullName>
    </recommendedName>
</protein>
<dbReference type="EMBL" id="MN739027">
    <property type="protein sequence ID" value="QHT35845.1"/>
    <property type="molecule type" value="Genomic_DNA"/>
</dbReference>
<dbReference type="Pfam" id="PF04116">
    <property type="entry name" value="FA_hydroxylase"/>
    <property type="match status" value="1"/>
</dbReference>
<proteinExistence type="predicted"/>
<evidence type="ECO:0000256" key="1">
    <source>
        <dbReference type="ARBA" id="ARBA00004370"/>
    </source>
</evidence>
<evidence type="ECO:0000259" key="6">
    <source>
        <dbReference type="Pfam" id="PF04116"/>
    </source>
</evidence>
<evidence type="ECO:0000256" key="3">
    <source>
        <dbReference type="ARBA" id="ARBA00022989"/>
    </source>
</evidence>
<evidence type="ECO:0000313" key="7">
    <source>
        <dbReference type="EMBL" id="QHT35845.1"/>
    </source>
</evidence>
<dbReference type="GO" id="GO:0016491">
    <property type="term" value="F:oxidoreductase activity"/>
    <property type="evidence" value="ECO:0007669"/>
    <property type="project" value="InterPro"/>
</dbReference>
<dbReference type="GO" id="GO:0008610">
    <property type="term" value="P:lipid biosynthetic process"/>
    <property type="evidence" value="ECO:0007669"/>
    <property type="project" value="InterPro"/>
</dbReference>
<dbReference type="InterPro" id="IPR050307">
    <property type="entry name" value="Sterol_Desaturase_Related"/>
</dbReference>
<accession>A0A6C0F9J9</accession>
<dbReference type="GO" id="GO:0005506">
    <property type="term" value="F:iron ion binding"/>
    <property type="evidence" value="ECO:0007669"/>
    <property type="project" value="InterPro"/>
</dbReference>
<feature type="transmembrane region" description="Helical" evidence="5">
    <location>
        <begin position="187"/>
        <end position="207"/>
    </location>
</feature>
<reference evidence="7" key="1">
    <citation type="journal article" date="2020" name="Nature">
        <title>Giant virus diversity and host interactions through global metagenomics.</title>
        <authorList>
            <person name="Schulz F."/>
            <person name="Roux S."/>
            <person name="Paez-Espino D."/>
            <person name="Jungbluth S."/>
            <person name="Walsh D.A."/>
            <person name="Denef V.J."/>
            <person name="McMahon K.D."/>
            <person name="Konstantinidis K.T."/>
            <person name="Eloe-Fadrosh E.A."/>
            <person name="Kyrpides N.C."/>
            <person name="Woyke T."/>
        </authorList>
    </citation>
    <scope>NUCLEOTIDE SEQUENCE</scope>
    <source>
        <strain evidence="7">GVMAG-M-3300009182-46</strain>
    </source>
</reference>
<dbReference type="GO" id="GO:0016020">
    <property type="term" value="C:membrane"/>
    <property type="evidence" value="ECO:0007669"/>
    <property type="project" value="UniProtKB-SubCell"/>
</dbReference>
<evidence type="ECO:0000256" key="2">
    <source>
        <dbReference type="ARBA" id="ARBA00022692"/>
    </source>
</evidence>
<name>A0A6C0F9J9_9ZZZZ</name>
<organism evidence="7">
    <name type="scientific">viral metagenome</name>
    <dbReference type="NCBI Taxonomy" id="1070528"/>
    <lineage>
        <taxon>unclassified sequences</taxon>
        <taxon>metagenomes</taxon>
        <taxon>organismal metagenomes</taxon>
    </lineage>
</organism>
<sequence>MINTIIQSSKMILGVFSLSAFTSIAYCRLINKPYINPNYSFEKTREQLIDMARNVPILLLQSILFTCYIYNSLLPRGSHTPFQSVYTLFYYSVLAELNYYAYHRAAHSRYFYALVHKKHHAIVNVYPFDTFYFTSIDDISLATCLELPLLFVSLTQMELIIVLWFYITMGFLAHSNYVYGLHDLHHLFLKCNYCIVIPYFDILFGTFKTNMLVSDYQKIKN</sequence>
<feature type="transmembrane region" description="Helical" evidence="5">
    <location>
        <begin position="51"/>
        <end position="71"/>
    </location>
</feature>
<feature type="transmembrane region" description="Helical" evidence="5">
    <location>
        <begin position="83"/>
        <end position="102"/>
    </location>
</feature>
<dbReference type="InterPro" id="IPR006694">
    <property type="entry name" value="Fatty_acid_hydroxylase"/>
</dbReference>
<feature type="transmembrane region" description="Helical" evidence="5">
    <location>
        <begin position="12"/>
        <end position="30"/>
    </location>
</feature>